<keyword evidence="1" id="KW-0812">Transmembrane</keyword>
<dbReference type="InterPro" id="IPR025489">
    <property type="entry name" value="DUF4381"/>
</dbReference>
<evidence type="ECO:0000256" key="1">
    <source>
        <dbReference type="SAM" id="Phobius"/>
    </source>
</evidence>
<organism evidence="2 3">
    <name type="scientific">Dyella soli</name>
    <dbReference type="NCBI Taxonomy" id="522319"/>
    <lineage>
        <taxon>Bacteria</taxon>
        <taxon>Pseudomonadati</taxon>
        <taxon>Pseudomonadota</taxon>
        <taxon>Gammaproteobacteria</taxon>
        <taxon>Lysobacterales</taxon>
        <taxon>Rhodanobacteraceae</taxon>
        <taxon>Dyella</taxon>
    </lineage>
</organism>
<dbReference type="Pfam" id="PF14316">
    <property type="entry name" value="DUF4381"/>
    <property type="match status" value="1"/>
</dbReference>
<evidence type="ECO:0000313" key="2">
    <source>
        <dbReference type="EMBL" id="TCI06986.1"/>
    </source>
</evidence>
<proteinExistence type="predicted"/>
<comment type="caution">
    <text evidence="2">The sequence shown here is derived from an EMBL/GenBank/DDBJ whole genome shotgun (WGS) entry which is preliminary data.</text>
</comment>
<keyword evidence="3" id="KW-1185">Reference proteome</keyword>
<protein>
    <submittedName>
        <fullName evidence="2">DUF4381 domain-containing protein</fullName>
    </submittedName>
</protein>
<sequence>MIAPHAHSPAASIAQLKEIATRAPVSWAPQAPGWWVVAALLLLAALLVALVQWRKWWRNRYRRAAQAELAAIEGAVADPARRAQALDALPALVKRTVLTWAARPQVGPMSGDAWLGFLDRTLAGQDFSRGPGRHLERLAYGDGDIAHDELDALLALLHRWIDDHVPA</sequence>
<evidence type="ECO:0000313" key="3">
    <source>
        <dbReference type="Proteomes" id="UP000291822"/>
    </source>
</evidence>
<dbReference type="EMBL" id="SJTG01000005">
    <property type="protein sequence ID" value="TCI06986.1"/>
    <property type="molecule type" value="Genomic_DNA"/>
</dbReference>
<name>A0A4R0YFG4_9GAMM</name>
<gene>
    <name evidence="2" type="ORF">EZM97_30685</name>
</gene>
<keyword evidence="1" id="KW-1133">Transmembrane helix</keyword>
<dbReference type="RefSeq" id="WP_131411952.1">
    <property type="nucleotide sequence ID" value="NZ_SJTG01000005.1"/>
</dbReference>
<dbReference type="AlphaFoldDB" id="A0A4R0YFG4"/>
<feature type="transmembrane region" description="Helical" evidence="1">
    <location>
        <begin position="34"/>
        <end position="53"/>
    </location>
</feature>
<dbReference type="Proteomes" id="UP000291822">
    <property type="component" value="Unassembled WGS sequence"/>
</dbReference>
<keyword evidence="1" id="KW-0472">Membrane</keyword>
<accession>A0A4R0YFG4</accession>
<reference evidence="2 3" key="1">
    <citation type="submission" date="2019-02" db="EMBL/GenBank/DDBJ databases">
        <title>Dyella amyloliquefaciens sp. nov., isolated from forest soil.</title>
        <authorList>
            <person name="Gao Z.-H."/>
            <person name="Qiu L.-H."/>
        </authorList>
    </citation>
    <scope>NUCLEOTIDE SEQUENCE [LARGE SCALE GENOMIC DNA]</scope>
    <source>
        <strain evidence="2 3">KACC 12747</strain>
    </source>
</reference>